<dbReference type="Gene3D" id="1.10.150.50">
    <property type="entry name" value="Transcription Factor, Ets-1"/>
    <property type="match status" value="2"/>
</dbReference>
<keyword evidence="3" id="KW-1185">Reference proteome</keyword>
<dbReference type="InterPro" id="IPR003118">
    <property type="entry name" value="Pointed_dom"/>
</dbReference>
<sequence length="240" mass="28061">MKCDLVQCRLLVESRKRERTSTSGARVGWSTHHPENWTTEQVQEWLIFTAERFSFPAEVRVKVSETFASIGGRELMSFTLHDFRRLYERSYAYTLRVNALLETLTSKRKQTTPPIWKMIDVRQWTANETAEWLAHACEDFEIPPEEREILSEKLAYLTGHDLQQMSKTDFQIISYRHGSYLYGHFHGNMASVSSYINSIKLTCIYGYSINVTCIYDYSTKSTCFYDYSTEVTSTTTIRQK</sequence>
<dbReference type="Proteomes" id="UP001164746">
    <property type="component" value="Chromosome 4"/>
</dbReference>
<proteinExistence type="predicted"/>
<feature type="domain" description="PNT" evidence="1">
    <location>
        <begin position="115"/>
        <end position="185"/>
    </location>
</feature>
<dbReference type="InterPro" id="IPR013761">
    <property type="entry name" value="SAM/pointed_sf"/>
</dbReference>
<feature type="domain" description="PNT" evidence="1">
    <location>
        <begin position="29"/>
        <end position="88"/>
    </location>
</feature>
<accession>A0ABY7DXJ0</accession>
<evidence type="ECO:0000313" key="3">
    <source>
        <dbReference type="Proteomes" id="UP001164746"/>
    </source>
</evidence>
<dbReference type="SUPFAM" id="SSF47769">
    <property type="entry name" value="SAM/Pointed domain"/>
    <property type="match status" value="2"/>
</dbReference>
<evidence type="ECO:0000259" key="1">
    <source>
        <dbReference type="Pfam" id="PF02198"/>
    </source>
</evidence>
<dbReference type="Pfam" id="PF02198">
    <property type="entry name" value="SAM_PNT"/>
    <property type="match status" value="2"/>
</dbReference>
<gene>
    <name evidence="2" type="ORF">MAR_007959</name>
</gene>
<name>A0ABY7DXJ0_MYAAR</name>
<protein>
    <recommendedName>
        <fullName evidence="1">PNT domain-containing protein</fullName>
    </recommendedName>
</protein>
<organism evidence="2 3">
    <name type="scientific">Mya arenaria</name>
    <name type="common">Soft-shell clam</name>
    <dbReference type="NCBI Taxonomy" id="6604"/>
    <lineage>
        <taxon>Eukaryota</taxon>
        <taxon>Metazoa</taxon>
        <taxon>Spiralia</taxon>
        <taxon>Lophotrochozoa</taxon>
        <taxon>Mollusca</taxon>
        <taxon>Bivalvia</taxon>
        <taxon>Autobranchia</taxon>
        <taxon>Heteroconchia</taxon>
        <taxon>Euheterodonta</taxon>
        <taxon>Imparidentia</taxon>
        <taxon>Neoheterodontei</taxon>
        <taxon>Myida</taxon>
        <taxon>Myoidea</taxon>
        <taxon>Myidae</taxon>
        <taxon>Mya</taxon>
    </lineage>
</organism>
<evidence type="ECO:0000313" key="2">
    <source>
        <dbReference type="EMBL" id="WAR01401.1"/>
    </source>
</evidence>
<dbReference type="EMBL" id="CP111015">
    <property type="protein sequence ID" value="WAR01401.1"/>
    <property type="molecule type" value="Genomic_DNA"/>
</dbReference>
<reference evidence="2" key="1">
    <citation type="submission" date="2022-11" db="EMBL/GenBank/DDBJ databases">
        <title>Centuries of genome instability and evolution in soft-shell clam transmissible cancer (bioRxiv).</title>
        <authorList>
            <person name="Hart S.F.M."/>
            <person name="Yonemitsu M.A."/>
            <person name="Giersch R.M."/>
            <person name="Beal B.F."/>
            <person name="Arriagada G."/>
            <person name="Davis B.W."/>
            <person name="Ostrander E.A."/>
            <person name="Goff S.P."/>
            <person name="Metzger M.J."/>
        </authorList>
    </citation>
    <scope>NUCLEOTIDE SEQUENCE</scope>
    <source>
        <strain evidence="2">MELC-2E11</strain>
        <tissue evidence="2">Siphon/mantle</tissue>
    </source>
</reference>